<keyword evidence="3" id="KW-1185">Reference proteome</keyword>
<dbReference type="Pfam" id="PF00753">
    <property type="entry name" value="Lactamase_B"/>
    <property type="match status" value="1"/>
</dbReference>
<dbReference type="PANTHER" id="PTHR47619">
    <property type="entry name" value="METALLO-HYDROLASE YYCJ-RELATED"/>
    <property type="match status" value="1"/>
</dbReference>
<sequence>MKVDILASGSKGNCIALTSGESTFLVDAGVAKTKIEKALLEVGITPNNIESIFITHAHKDHTKGLPLANKYNIPVFAGEEEWKLIENVEHGIILPKNDIMYEPLIFDMGEISVTPFGVHHDSYEPVGYSVMMHGEQTSICLDTGKVDESMLIHMSDSDTYIIESNHAPAMVEHSDYPNSVKARVLSDVGHLSNVQTAAALSELVQGKGEKIYLSHLSSNNNMPALAEMTTVRALAKKGFIRNKHYRLEVIT</sequence>
<dbReference type="Gene3D" id="3.60.15.10">
    <property type="entry name" value="Ribonuclease Z/Hydroxyacylglutathione hydrolase-like"/>
    <property type="match status" value="1"/>
</dbReference>
<evidence type="ECO:0000259" key="1">
    <source>
        <dbReference type="SMART" id="SM00849"/>
    </source>
</evidence>
<feature type="domain" description="Metallo-beta-lactamase" evidence="1">
    <location>
        <begin position="11"/>
        <end position="215"/>
    </location>
</feature>
<dbReference type="InterPro" id="IPR001279">
    <property type="entry name" value="Metallo-B-lactamas"/>
</dbReference>
<dbReference type="SMART" id="SM00849">
    <property type="entry name" value="Lactamase_B"/>
    <property type="match status" value="1"/>
</dbReference>
<dbReference type="RefSeq" id="WP_244745798.1">
    <property type="nucleotide sequence ID" value="NZ_CP095071.1"/>
</dbReference>
<organism evidence="2 3">
    <name type="scientific">Gracilibacillus salinarum</name>
    <dbReference type="NCBI Taxonomy" id="2932255"/>
    <lineage>
        <taxon>Bacteria</taxon>
        <taxon>Bacillati</taxon>
        <taxon>Bacillota</taxon>
        <taxon>Bacilli</taxon>
        <taxon>Bacillales</taxon>
        <taxon>Bacillaceae</taxon>
        <taxon>Gracilibacillus</taxon>
    </lineage>
</organism>
<dbReference type="Proteomes" id="UP000831537">
    <property type="component" value="Chromosome"/>
</dbReference>
<accession>A0ABY4GQU9</accession>
<reference evidence="2 3" key="1">
    <citation type="submission" date="2022-04" db="EMBL/GenBank/DDBJ databases">
        <title>Gracilibacillus sp. isolated from saltern.</title>
        <authorList>
            <person name="Won M."/>
            <person name="Lee C.-M."/>
            <person name="Woen H.-Y."/>
            <person name="Kwon S.-W."/>
        </authorList>
    </citation>
    <scope>NUCLEOTIDE SEQUENCE [LARGE SCALE GENOMIC DNA]</scope>
    <source>
        <strain evidence="2 3">SSPM10-3</strain>
    </source>
</reference>
<gene>
    <name evidence="2" type="ORF">MUN87_01835</name>
</gene>
<evidence type="ECO:0000313" key="3">
    <source>
        <dbReference type="Proteomes" id="UP000831537"/>
    </source>
</evidence>
<dbReference type="InterPro" id="IPR036866">
    <property type="entry name" value="RibonucZ/Hydroxyglut_hydro"/>
</dbReference>
<evidence type="ECO:0000313" key="2">
    <source>
        <dbReference type="EMBL" id="UOQ85672.1"/>
    </source>
</evidence>
<dbReference type="EMBL" id="CP095071">
    <property type="protein sequence ID" value="UOQ85672.1"/>
    <property type="molecule type" value="Genomic_DNA"/>
</dbReference>
<dbReference type="PANTHER" id="PTHR47619:SF1">
    <property type="entry name" value="EXODEOXYRIBONUCLEASE WALJ"/>
    <property type="match status" value="1"/>
</dbReference>
<dbReference type="InterPro" id="IPR052533">
    <property type="entry name" value="WalJ/YycJ-like"/>
</dbReference>
<proteinExistence type="predicted"/>
<protein>
    <submittedName>
        <fullName evidence="2">MBL fold metallo-hydrolase</fullName>
    </submittedName>
</protein>
<name>A0ABY4GQU9_9BACI</name>
<dbReference type="SUPFAM" id="SSF56281">
    <property type="entry name" value="Metallo-hydrolase/oxidoreductase"/>
    <property type="match status" value="1"/>
</dbReference>